<dbReference type="FunFam" id="2.60.40.770:FF:000001">
    <property type="entry name" value="NPC intracellular cholesterol transporter 2"/>
    <property type="match status" value="1"/>
</dbReference>
<dbReference type="PANTHER" id="PTHR11306:SF68">
    <property type="entry name" value="NPC INTRACELLULAR CHOLESTEROL TRANSPORTER 2"/>
    <property type="match status" value="1"/>
</dbReference>
<dbReference type="InterPro" id="IPR039670">
    <property type="entry name" value="NPC2-like"/>
</dbReference>
<accession>G3MQ33</accession>
<comment type="similarity">
    <text evidence="2">Belongs to the NPC2 family.</text>
</comment>
<evidence type="ECO:0000313" key="5">
    <source>
        <dbReference type="EMBL" id="AEO35601.1"/>
    </source>
</evidence>
<reference evidence="5" key="1">
    <citation type="journal article" date="2011" name="PLoS ONE">
        <title>A deep insight into the sialotranscriptome of the gulf coast tick, Amblyomma maculatum.</title>
        <authorList>
            <person name="Karim S."/>
            <person name="Singh P."/>
            <person name="Ribeiro J.M."/>
        </authorList>
    </citation>
    <scope>NUCLEOTIDE SEQUENCE</scope>
    <source>
        <tissue evidence="5">Salivary gland</tissue>
    </source>
</reference>
<protein>
    <recommendedName>
        <fullName evidence="4">MD-2-related lipid-recognition domain-containing protein</fullName>
    </recommendedName>
</protein>
<dbReference type="EMBL" id="JO843984">
    <property type="protein sequence ID" value="AEO35601.1"/>
    <property type="molecule type" value="mRNA"/>
</dbReference>
<dbReference type="InterPro" id="IPR003172">
    <property type="entry name" value="ML_dom"/>
</dbReference>
<dbReference type="GO" id="GO:0015918">
    <property type="term" value="P:sterol transport"/>
    <property type="evidence" value="ECO:0007669"/>
    <property type="project" value="InterPro"/>
</dbReference>
<keyword evidence="3" id="KW-0964">Secreted</keyword>
<dbReference type="PANTHER" id="PTHR11306">
    <property type="entry name" value="NIEMANN PICK TYPE C2 PROTEIN NPC2-RELATED"/>
    <property type="match status" value="1"/>
</dbReference>
<evidence type="ECO:0000256" key="3">
    <source>
        <dbReference type="ARBA" id="ARBA00022525"/>
    </source>
</evidence>
<comment type="subcellular location">
    <subcellularLocation>
        <location evidence="1">Secreted</location>
    </subcellularLocation>
</comment>
<evidence type="ECO:0000259" key="4">
    <source>
        <dbReference type="SMART" id="SM00737"/>
    </source>
</evidence>
<dbReference type="InterPro" id="IPR014756">
    <property type="entry name" value="Ig_E-set"/>
</dbReference>
<dbReference type="SUPFAM" id="SSF81296">
    <property type="entry name" value="E set domains"/>
    <property type="match status" value="1"/>
</dbReference>
<proteinExistence type="evidence at transcript level"/>
<name>G3MQ33_AMBMU</name>
<evidence type="ECO:0000256" key="2">
    <source>
        <dbReference type="ARBA" id="ARBA00006370"/>
    </source>
</evidence>
<dbReference type="Pfam" id="PF02221">
    <property type="entry name" value="E1_DerP2_DerF2"/>
    <property type="match status" value="1"/>
</dbReference>
<sequence>MCVLLQLQRCTYSTLTRLKSSKPRSPASMIRLLATILLFGLAFGQRREFTYEDCGSKAEIVSAEIEPCDSDPCVFKRGSNVNIHFTLVADQDSDTVQLEGKIDMWGVLIPIMGLEKDMCKGVVQCPVKKGETYTGTLVVSVPSFAPSMESHVVLKIIGNEGESVCAKTPILIK</sequence>
<dbReference type="Gene3D" id="2.60.40.770">
    <property type="match status" value="1"/>
</dbReference>
<dbReference type="SMART" id="SM00737">
    <property type="entry name" value="ML"/>
    <property type="match status" value="1"/>
</dbReference>
<feature type="domain" description="MD-2-related lipid-recognition" evidence="4">
    <location>
        <begin position="51"/>
        <end position="170"/>
    </location>
</feature>
<evidence type="ECO:0000256" key="1">
    <source>
        <dbReference type="ARBA" id="ARBA00004613"/>
    </source>
</evidence>
<dbReference type="AlphaFoldDB" id="G3MQ33"/>
<dbReference type="GO" id="GO:0005576">
    <property type="term" value="C:extracellular region"/>
    <property type="evidence" value="ECO:0007669"/>
    <property type="project" value="UniProtKB-SubCell"/>
</dbReference>
<dbReference type="GO" id="GO:0032934">
    <property type="term" value="F:sterol binding"/>
    <property type="evidence" value="ECO:0007669"/>
    <property type="project" value="InterPro"/>
</dbReference>
<organism evidence="5">
    <name type="scientific">Amblyomma maculatum</name>
    <name type="common">Gulf Coast tick</name>
    <dbReference type="NCBI Taxonomy" id="34609"/>
    <lineage>
        <taxon>Eukaryota</taxon>
        <taxon>Metazoa</taxon>
        <taxon>Ecdysozoa</taxon>
        <taxon>Arthropoda</taxon>
        <taxon>Chelicerata</taxon>
        <taxon>Arachnida</taxon>
        <taxon>Acari</taxon>
        <taxon>Parasitiformes</taxon>
        <taxon>Ixodida</taxon>
        <taxon>Ixodoidea</taxon>
        <taxon>Ixodidae</taxon>
        <taxon>Amblyomminae</taxon>
        <taxon>Amblyomma</taxon>
    </lineage>
</organism>